<dbReference type="Pfam" id="PF01757">
    <property type="entry name" value="Acyl_transf_3"/>
    <property type="match status" value="1"/>
</dbReference>
<reference evidence="3 4" key="1">
    <citation type="submission" date="2015-01" db="EMBL/GenBank/DDBJ databases">
        <title>The Genome Sequence of Exophiala spinifera CBS89968.</title>
        <authorList>
            <consortium name="The Broad Institute Genomics Platform"/>
            <person name="Cuomo C."/>
            <person name="de Hoog S."/>
            <person name="Gorbushina A."/>
            <person name="Stielow B."/>
            <person name="Teixiera M."/>
            <person name="Abouelleil A."/>
            <person name="Chapman S.B."/>
            <person name="Priest M."/>
            <person name="Young S.K."/>
            <person name="Wortman J."/>
            <person name="Nusbaum C."/>
            <person name="Birren B."/>
        </authorList>
    </citation>
    <scope>NUCLEOTIDE SEQUENCE [LARGE SCALE GENOMIC DNA]</scope>
    <source>
        <strain evidence="3 4">CBS 89968</strain>
    </source>
</reference>
<feature type="transmembrane region" description="Helical" evidence="1">
    <location>
        <begin position="485"/>
        <end position="507"/>
    </location>
</feature>
<keyword evidence="4" id="KW-1185">Reference proteome</keyword>
<organism evidence="3 4">
    <name type="scientific">Exophiala spinifera</name>
    <dbReference type="NCBI Taxonomy" id="91928"/>
    <lineage>
        <taxon>Eukaryota</taxon>
        <taxon>Fungi</taxon>
        <taxon>Dikarya</taxon>
        <taxon>Ascomycota</taxon>
        <taxon>Pezizomycotina</taxon>
        <taxon>Eurotiomycetes</taxon>
        <taxon>Chaetothyriomycetidae</taxon>
        <taxon>Chaetothyriales</taxon>
        <taxon>Herpotrichiellaceae</taxon>
        <taxon>Exophiala</taxon>
    </lineage>
</organism>
<proteinExistence type="predicted"/>
<keyword evidence="1" id="KW-1133">Transmembrane helix</keyword>
<feature type="transmembrane region" description="Helical" evidence="1">
    <location>
        <begin position="201"/>
        <end position="221"/>
    </location>
</feature>
<dbReference type="VEuPathDB" id="FungiDB:PV08_05283"/>
<feature type="domain" description="Acyltransferase 3" evidence="2">
    <location>
        <begin position="95"/>
        <end position="499"/>
    </location>
</feature>
<keyword evidence="1" id="KW-0472">Membrane</keyword>
<gene>
    <name evidence="3" type="ORF">PV08_05283</name>
</gene>
<dbReference type="InterPro" id="IPR002656">
    <property type="entry name" value="Acyl_transf_3_dom"/>
</dbReference>
<dbReference type="PANTHER" id="PTHR23028:SF134">
    <property type="entry name" value="PUTATIVE (AFU_ORTHOLOGUE AFUA_4G08520)-RELATED"/>
    <property type="match status" value="1"/>
</dbReference>
<dbReference type="EMBL" id="KN847495">
    <property type="protein sequence ID" value="KIW15238.1"/>
    <property type="molecule type" value="Genomic_DNA"/>
</dbReference>
<dbReference type="RefSeq" id="XP_016235454.1">
    <property type="nucleotide sequence ID" value="XM_016379627.1"/>
</dbReference>
<accession>A0A0D2B8G9</accession>
<dbReference type="AlphaFoldDB" id="A0A0D2B8G9"/>
<evidence type="ECO:0000256" key="1">
    <source>
        <dbReference type="SAM" id="Phobius"/>
    </source>
</evidence>
<dbReference type="OrthoDB" id="5819582at2759"/>
<keyword evidence="1" id="KW-0812">Transmembrane</keyword>
<protein>
    <recommendedName>
        <fullName evidence="2">Acyltransferase 3 domain-containing protein</fullName>
    </recommendedName>
</protein>
<sequence length="525" mass="59844">MRRSDSSLSNTDESQVGLLNEKRDYYHDDRAATGSASTAWLRNPTSNRILLSWPCLPLRHFGRSLSQALQILLPSFLQPRQQHVCGKSDSLPPTAFLDGMRGLAAFVVFICHLTYGSFEIGHAWGADPDPESHDQNDHVNKEFFRLPIVRLLYSGPPMVAIFFVISGYALSCKPIKQMRSQNHEQLMTSMSSAIFRRGLRLFLPCFASTFLVICLAQLGLYQRTEVYVGQVRMQREDHCYTQPNPWLQFIDWLQQMHIFVDVFNWSLYAGSIELDRHLWTIPAEFRCSLGLFLSHMMVARMSTKLRIMTLSALTVWGASWDRWELCPFWAGAIIVELDIIQLTKTTDLPSTTPNSKEHPQCKRTVSGMFYGALFLISLFLLSYPDAAGHATPGYITLTKLIPAAFTQKHRFWPTIGAVMIVWSSCRSRVLRGHVFCFGLVQYLGKISFPLYVMHGPIIHTLGYSILPKTPIHETPEIMRQFELDFLKASIVIVMAVIWAADVFLRLVDTPCVNLARRLEKKLFVS</sequence>
<dbReference type="HOGENOM" id="CLU_005679_13_5_1"/>
<feature type="transmembrane region" description="Helical" evidence="1">
    <location>
        <begin position="103"/>
        <end position="124"/>
    </location>
</feature>
<dbReference type="GO" id="GO:0016747">
    <property type="term" value="F:acyltransferase activity, transferring groups other than amino-acyl groups"/>
    <property type="evidence" value="ECO:0007669"/>
    <property type="project" value="InterPro"/>
</dbReference>
<dbReference type="Proteomes" id="UP000053328">
    <property type="component" value="Unassembled WGS sequence"/>
</dbReference>
<name>A0A0D2B8G9_9EURO</name>
<evidence type="ECO:0000259" key="2">
    <source>
        <dbReference type="Pfam" id="PF01757"/>
    </source>
</evidence>
<evidence type="ECO:0000313" key="4">
    <source>
        <dbReference type="Proteomes" id="UP000053328"/>
    </source>
</evidence>
<feature type="transmembrane region" description="Helical" evidence="1">
    <location>
        <begin position="151"/>
        <end position="170"/>
    </location>
</feature>
<dbReference type="InterPro" id="IPR050879">
    <property type="entry name" value="Acyltransferase_3"/>
</dbReference>
<evidence type="ECO:0000313" key="3">
    <source>
        <dbReference type="EMBL" id="KIW15238.1"/>
    </source>
</evidence>
<dbReference type="GeneID" id="27332366"/>
<dbReference type="STRING" id="91928.A0A0D2B8G9"/>
<dbReference type="PANTHER" id="PTHR23028">
    <property type="entry name" value="ACETYLTRANSFERASE"/>
    <property type="match status" value="1"/>
</dbReference>